<evidence type="ECO:0000313" key="2">
    <source>
        <dbReference type="EMBL" id="RAJ27696.1"/>
    </source>
</evidence>
<dbReference type="InterPro" id="IPR035986">
    <property type="entry name" value="PKD_dom_sf"/>
</dbReference>
<dbReference type="AlphaFoldDB" id="A0A327SF95"/>
<keyword evidence="3" id="KW-1185">Reference proteome</keyword>
<sequence length="304" mass="32928">MNTFLKYLSIAVVFMCFACSNDDIDIIEYPQPTVDFSNDAIEGNSQLVSFTNLSKNATSFQWDFGDGSENSYEKHPSHLYNPGGVYMVTLTGFNGDKETVVSKEIMVAGIPVANFSYTTDVTVLYQLNFENLSQNADSFQWDFGDGAGTSTVENPTYAYATAGTYTVTLVVQGAGGTDSTSMDVTITAPQPNYDALYIVGDASPSGWNIGSPQAFTQSDTDAFEFTYQATLTPGEFKISTFQGDWCDGDWLNPPNNGDDLSGNGFITTSGCEGPDNKWKVTSGNEGTYVITVNLSAETIVFELQ</sequence>
<accession>A0A327SF95</accession>
<dbReference type="Pfam" id="PF18911">
    <property type="entry name" value="PKD_4"/>
    <property type="match status" value="2"/>
</dbReference>
<dbReference type="InterPro" id="IPR022409">
    <property type="entry name" value="PKD/Chitinase_dom"/>
</dbReference>
<evidence type="ECO:0000313" key="3">
    <source>
        <dbReference type="Proteomes" id="UP000248987"/>
    </source>
</evidence>
<dbReference type="SUPFAM" id="SSF49299">
    <property type="entry name" value="PKD domain"/>
    <property type="match status" value="2"/>
</dbReference>
<evidence type="ECO:0000259" key="1">
    <source>
        <dbReference type="PROSITE" id="PS50093"/>
    </source>
</evidence>
<protein>
    <submittedName>
        <fullName evidence="2">PKD domain-containing protein</fullName>
    </submittedName>
</protein>
<organism evidence="2 3">
    <name type="scientific">Gelidibacter algens</name>
    <dbReference type="NCBI Taxonomy" id="49280"/>
    <lineage>
        <taxon>Bacteria</taxon>
        <taxon>Pseudomonadati</taxon>
        <taxon>Bacteroidota</taxon>
        <taxon>Flavobacteriia</taxon>
        <taxon>Flavobacteriales</taxon>
        <taxon>Flavobacteriaceae</taxon>
        <taxon>Gelidibacter</taxon>
    </lineage>
</organism>
<dbReference type="Proteomes" id="UP000248987">
    <property type="component" value="Unassembled WGS sequence"/>
</dbReference>
<dbReference type="EMBL" id="QLLQ01000001">
    <property type="protein sequence ID" value="RAJ27696.1"/>
    <property type="molecule type" value="Genomic_DNA"/>
</dbReference>
<comment type="caution">
    <text evidence="2">The sequence shown here is derived from an EMBL/GenBank/DDBJ whole genome shotgun (WGS) entry which is preliminary data.</text>
</comment>
<gene>
    <name evidence="2" type="ORF">LX77_00270</name>
</gene>
<dbReference type="PANTHER" id="PTHR36842:SF1">
    <property type="entry name" value="PROTEIN TOLB"/>
    <property type="match status" value="1"/>
</dbReference>
<dbReference type="PROSITE" id="PS50093">
    <property type="entry name" value="PKD"/>
    <property type="match status" value="2"/>
</dbReference>
<reference evidence="2 3" key="1">
    <citation type="submission" date="2018-06" db="EMBL/GenBank/DDBJ databases">
        <title>Genomic Encyclopedia of Archaeal and Bacterial Type Strains, Phase II (KMG-II): from individual species to whole genera.</title>
        <authorList>
            <person name="Goeker M."/>
        </authorList>
    </citation>
    <scope>NUCLEOTIDE SEQUENCE [LARGE SCALE GENOMIC DNA]</scope>
    <source>
        <strain evidence="2 3">DSM 12408</strain>
    </source>
</reference>
<dbReference type="GO" id="GO:0019867">
    <property type="term" value="C:outer membrane"/>
    <property type="evidence" value="ECO:0007669"/>
    <property type="project" value="InterPro"/>
</dbReference>
<name>A0A327SF95_9FLAO</name>
<proteinExistence type="predicted"/>
<feature type="domain" description="PKD" evidence="1">
    <location>
        <begin position="54"/>
        <end position="107"/>
    </location>
</feature>
<dbReference type="InterPro" id="IPR000601">
    <property type="entry name" value="PKD_dom"/>
</dbReference>
<dbReference type="Gene3D" id="2.60.40.10">
    <property type="entry name" value="Immunoglobulins"/>
    <property type="match status" value="2"/>
</dbReference>
<dbReference type="OrthoDB" id="1491481at2"/>
<dbReference type="CDD" id="cd00146">
    <property type="entry name" value="PKD"/>
    <property type="match status" value="2"/>
</dbReference>
<dbReference type="GO" id="GO:2001070">
    <property type="term" value="F:starch binding"/>
    <property type="evidence" value="ECO:0007669"/>
    <property type="project" value="InterPro"/>
</dbReference>
<dbReference type="PANTHER" id="PTHR36842">
    <property type="entry name" value="PROTEIN TOLB HOMOLOG"/>
    <property type="match status" value="1"/>
</dbReference>
<feature type="domain" description="PKD" evidence="1">
    <location>
        <begin position="138"/>
        <end position="189"/>
    </location>
</feature>
<dbReference type="SMART" id="SM00089">
    <property type="entry name" value="PKD"/>
    <property type="match status" value="2"/>
</dbReference>
<dbReference type="RefSeq" id="WP_066432598.1">
    <property type="nucleotide sequence ID" value="NZ_LZRN01000010.1"/>
</dbReference>
<dbReference type="InterPro" id="IPR013783">
    <property type="entry name" value="Ig-like_fold"/>
</dbReference>
<dbReference type="Gene3D" id="2.60.40.3620">
    <property type="match status" value="1"/>
</dbReference>